<dbReference type="AlphaFoldDB" id="A0A974I2X8"/>
<accession>A0A974I2X8</accession>
<dbReference type="EMBL" id="CM004466">
    <property type="protein sequence ID" value="OCT99348.1"/>
    <property type="molecule type" value="Genomic_DNA"/>
</dbReference>
<organism evidence="2 3">
    <name type="scientific">Xenopus laevis</name>
    <name type="common">African clawed frog</name>
    <dbReference type="NCBI Taxonomy" id="8355"/>
    <lineage>
        <taxon>Eukaryota</taxon>
        <taxon>Metazoa</taxon>
        <taxon>Chordata</taxon>
        <taxon>Craniata</taxon>
        <taxon>Vertebrata</taxon>
        <taxon>Euteleostomi</taxon>
        <taxon>Amphibia</taxon>
        <taxon>Batrachia</taxon>
        <taxon>Anura</taxon>
        <taxon>Pipoidea</taxon>
        <taxon>Pipidae</taxon>
        <taxon>Xenopodinae</taxon>
        <taxon>Xenopus</taxon>
        <taxon>Xenopus</taxon>
    </lineage>
</organism>
<protein>
    <submittedName>
        <fullName evidence="2">Uncharacterized protein</fullName>
    </submittedName>
</protein>
<name>A0A974I2X8_XENLA</name>
<sequence length="76" mass="8379">MAKNKLSVFLSLSLQLSYLATNIDVLPQPSSSNQEPTTSTVYFIFCLVDTSLGNLFSCSHAIMTRDCLKLGLKSFK</sequence>
<evidence type="ECO:0000313" key="3">
    <source>
        <dbReference type="Proteomes" id="UP000694892"/>
    </source>
</evidence>
<dbReference type="Proteomes" id="UP000694892">
    <property type="component" value="Chromosome 1L"/>
</dbReference>
<reference evidence="3" key="1">
    <citation type="journal article" date="2016" name="Nature">
        <title>Genome evolution in the allotetraploid frog Xenopus laevis.</title>
        <authorList>
            <person name="Session A.M."/>
            <person name="Uno Y."/>
            <person name="Kwon T."/>
            <person name="Chapman J.A."/>
            <person name="Toyoda A."/>
            <person name="Takahashi S."/>
            <person name="Fukui A."/>
            <person name="Hikosaka A."/>
            <person name="Suzuki A."/>
            <person name="Kondo M."/>
            <person name="van Heeringen S.J."/>
            <person name="Quigley I."/>
            <person name="Heinz S."/>
            <person name="Ogino H."/>
            <person name="Ochi H."/>
            <person name="Hellsten U."/>
            <person name="Lyons J.B."/>
            <person name="Simakov O."/>
            <person name="Putnam N."/>
            <person name="Stites J."/>
            <person name="Kuroki Y."/>
            <person name="Tanaka T."/>
            <person name="Michiue T."/>
            <person name="Watanabe M."/>
            <person name="Bogdanovic O."/>
            <person name="Lister R."/>
            <person name="Georgiou G."/>
            <person name="Paranjpe S.S."/>
            <person name="van Kruijsbergen I."/>
            <person name="Shu S."/>
            <person name="Carlson J."/>
            <person name="Kinoshita T."/>
            <person name="Ohta Y."/>
            <person name="Mawaribuchi S."/>
            <person name="Jenkins J."/>
            <person name="Grimwood J."/>
            <person name="Schmutz J."/>
            <person name="Mitros T."/>
            <person name="Mozaffari S.V."/>
            <person name="Suzuki Y."/>
            <person name="Haramoto Y."/>
            <person name="Yamamoto T.S."/>
            <person name="Takagi C."/>
            <person name="Heald R."/>
            <person name="Miller K."/>
            <person name="Haudenschild C."/>
            <person name="Kitzman J."/>
            <person name="Nakayama T."/>
            <person name="Izutsu Y."/>
            <person name="Robert J."/>
            <person name="Fortriede J."/>
            <person name="Burns K."/>
            <person name="Lotay V."/>
            <person name="Karimi K."/>
            <person name="Yasuoka Y."/>
            <person name="Dichmann D.S."/>
            <person name="Flajnik M.F."/>
            <person name="Houston D.W."/>
            <person name="Shendure J."/>
            <person name="DuPasquier L."/>
            <person name="Vize P.D."/>
            <person name="Zorn A.M."/>
            <person name="Ito M."/>
            <person name="Marcotte E.M."/>
            <person name="Wallingford J.B."/>
            <person name="Ito Y."/>
            <person name="Asashima M."/>
            <person name="Ueno N."/>
            <person name="Matsuda Y."/>
            <person name="Veenstra G.J."/>
            <person name="Fujiyama A."/>
            <person name="Harland R.M."/>
            <person name="Taira M."/>
            <person name="Rokhsar D.S."/>
        </authorList>
    </citation>
    <scope>NUCLEOTIDE SEQUENCE [LARGE SCALE GENOMIC DNA]</scope>
    <source>
        <strain evidence="3">J</strain>
    </source>
</reference>
<evidence type="ECO:0000256" key="1">
    <source>
        <dbReference type="SAM" id="SignalP"/>
    </source>
</evidence>
<feature type="signal peptide" evidence="1">
    <location>
        <begin position="1"/>
        <end position="20"/>
    </location>
</feature>
<feature type="chain" id="PRO_5036856509" evidence="1">
    <location>
        <begin position="21"/>
        <end position="76"/>
    </location>
</feature>
<proteinExistence type="predicted"/>
<evidence type="ECO:0000313" key="2">
    <source>
        <dbReference type="EMBL" id="OCT99348.1"/>
    </source>
</evidence>
<gene>
    <name evidence="2" type="ORF">XELAEV_18005125mg</name>
</gene>
<keyword evidence="1" id="KW-0732">Signal</keyword>